<evidence type="ECO:0000256" key="4">
    <source>
        <dbReference type="ARBA" id="ARBA00022989"/>
    </source>
</evidence>
<feature type="domain" description="Anti-sigma K factor RskA C-terminal" evidence="11">
    <location>
        <begin position="117"/>
        <end position="242"/>
    </location>
</feature>
<keyword evidence="5" id="KW-0805">Transcription regulation</keyword>
<dbReference type="AlphaFoldDB" id="A0A917G5N9"/>
<evidence type="ECO:0000256" key="1">
    <source>
        <dbReference type="ARBA" id="ARBA00004162"/>
    </source>
</evidence>
<evidence type="ECO:0000256" key="3">
    <source>
        <dbReference type="ARBA" id="ARBA00022692"/>
    </source>
</evidence>
<dbReference type="Pfam" id="PF22618">
    <property type="entry name" value="RskA_N"/>
    <property type="match status" value="1"/>
</dbReference>
<dbReference type="InterPro" id="IPR041916">
    <property type="entry name" value="Anti_sigma_zinc_sf"/>
</dbReference>
<gene>
    <name evidence="13" type="primary">rskA</name>
    <name evidence="13" type="ORF">GCM10007304_41810</name>
</gene>
<keyword evidence="2" id="KW-1003">Cell membrane</keyword>
<dbReference type="Gene3D" id="1.10.10.1320">
    <property type="entry name" value="Anti-sigma factor, zinc-finger domain"/>
    <property type="match status" value="1"/>
</dbReference>
<dbReference type="GO" id="GO:0016989">
    <property type="term" value="F:sigma factor antagonist activity"/>
    <property type="evidence" value="ECO:0007669"/>
    <property type="project" value="TreeGrafter"/>
</dbReference>
<dbReference type="InterPro" id="IPR051474">
    <property type="entry name" value="Anti-sigma-K/W_factor"/>
</dbReference>
<sequence>MGDNGPRSGGTVHPLPDRDLVELAYICALDAMSASELYETMTRVDNAGAPTRRSFDAIVRDVRETMAVASSATGTAAPVELRSRILDAVDATHQELSPPSVPSLDAHRAKRNRWRVAAAAAAAVVIVGVGGAVVTTQLGDSAAPTQVQAADARTVSVDMTGGGTATVSYSRSENTGSVTFEGMAPPPDGSVYELWLVDGVSRSVGMIGPGDPLTHTLNGIGSATTFAVTVEPTGGSQLPTTAAIAQVSLQA</sequence>
<evidence type="ECO:0000256" key="6">
    <source>
        <dbReference type="ARBA" id="ARBA00023136"/>
    </source>
</evidence>
<evidence type="ECO:0000259" key="11">
    <source>
        <dbReference type="Pfam" id="PF10099"/>
    </source>
</evidence>
<keyword evidence="7" id="KW-0804">Transcription</keyword>
<evidence type="ECO:0000313" key="13">
    <source>
        <dbReference type="EMBL" id="GGG23569.1"/>
    </source>
</evidence>
<proteinExistence type="predicted"/>
<feature type="transmembrane region" description="Helical" evidence="10">
    <location>
        <begin position="116"/>
        <end position="134"/>
    </location>
</feature>
<dbReference type="Pfam" id="PF10099">
    <property type="entry name" value="RskA_C"/>
    <property type="match status" value="1"/>
</dbReference>
<comment type="subcellular location">
    <subcellularLocation>
        <location evidence="1">Cell membrane</location>
        <topology evidence="1">Single-pass membrane protein</topology>
    </subcellularLocation>
</comment>
<dbReference type="GO" id="GO:0005886">
    <property type="term" value="C:plasma membrane"/>
    <property type="evidence" value="ECO:0007669"/>
    <property type="project" value="UniProtKB-SubCell"/>
</dbReference>
<dbReference type="InterPro" id="IPR018764">
    <property type="entry name" value="RskA_C"/>
</dbReference>
<evidence type="ECO:0000256" key="5">
    <source>
        <dbReference type="ARBA" id="ARBA00023015"/>
    </source>
</evidence>
<accession>A0A917G5N9</accession>
<feature type="domain" description="Anti-sigma-K factor RskA N-terminal" evidence="12">
    <location>
        <begin position="20"/>
        <end position="67"/>
    </location>
</feature>
<keyword evidence="3 10" id="KW-0812">Transmembrane</keyword>
<dbReference type="EMBL" id="BMCU01000005">
    <property type="protein sequence ID" value="GGG23569.1"/>
    <property type="molecule type" value="Genomic_DNA"/>
</dbReference>
<name>A0A917G5N9_9NOCA</name>
<dbReference type="PANTHER" id="PTHR37461">
    <property type="entry name" value="ANTI-SIGMA-K FACTOR RSKA"/>
    <property type="match status" value="1"/>
</dbReference>
<reference evidence="13" key="1">
    <citation type="journal article" date="2014" name="Int. J. Syst. Evol. Microbiol.">
        <title>Complete genome sequence of Corynebacterium casei LMG S-19264T (=DSM 44701T), isolated from a smear-ripened cheese.</title>
        <authorList>
            <consortium name="US DOE Joint Genome Institute (JGI-PGF)"/>
            <person name="Walter F."/>
            <person name="Albersmeier A."/>
            <person name="Kalinowski J."/>
            <person name="Ruckert C."/>
        </authorList>
    </citation>
    <scope>NUCLEOTIDE SEQUENCE</scope>
    <source>
        <strain evidence="13">CCM 7905</strain>
    </source>
</reference>
<dbReference type="InterPro" id="IPR053877">
    <property type="entry name" value="RskA_N"/>
</dbReference>
<dbReference type="PANTHER" id="PTHR37461:SF1">
    <property type="entry name" value="ANTI-SIGMA-K FACTOR RSKA"/>
    <property type="match status" value="1"/>
</dbReference>
<evidence type="ECO:0000259" key="12">
    <source>
        <dbReference type="Pfam" id="PF22618"/>
    </source>
</evidence>
<evidence type="ECO:0000256" key="10">
    <source>
        <dbReference type="SAM" id="Phobius"/>
    </source>
</evidence>
<keyword evidence="4 10" id="KW-1133">Transmembrane helix</keyword>
<organism evidence="13 14">
    <name type="scientific">Rhodococcoides trifolii</name>
    <dbReference type="NCBI Taxonomy" id="908250"/>
    <lineage>
        <taxon>Bacteria</taxon>
        <taxon>Bacillati</taxon>
        <taxon>Actinomycetota</taxon>
        <taxon>Actinomycetes</taxon>
        <taxon>Mycobacteriales</taxon>
        <taxon>Nocardiaceae</taxon>
        <taxon>Rhodococcoides</taxon>
    </lineage>
</organism>
<evidence type="ECO:0000256" key="8">
    <source>
        <dbReference type="ARBA" id="ARBA00029829"/>
    </source>
</evidence>
<keyword evidence="14" id="KW-1185">Reference proteome</keyword>
<dbReference type="Proteomes" id="UP000654257">
    <property type="component" value="Unassembled WGS sequence"/>
</dbReference>
<evidence type="ECO:0000256" key="7">
    <source>
        <dbReference type="ARBA" id="ARBA00023163"/>
    </source>
</evidence>
<reference evidence="13" key="2">
    <citation type="submission" date="2020-09" db="EMBL/GenBank/DDBJ databases">
        <authorList>
            <person name="Sun Q."/>
            <person name="Sedlacek I."/>
        </authorList>
    </citation>
    <scope>NUCLEOTIDE SEQUENCE</scope>
    <source>
        <strain evidence="13">CCM 7905</strain>
    </source>
</reference>
<evidence type="ECO:0000256" key="2">
    <source>
        <dbReference type="ARBA" id="ARBA00022475"/>
    </source>
</evidence>
<comment type="caution">
    <text evidence="13">The sequence shown here is derived from an EMBL/GenBank/DDBJ whole genome shotgun (WGS) entry which is preliminary data.</text>
</comment>
<evidence type="ECO:0000313" key="14">
    <source>
        <dbReference type="Proteomes" id="UP000654257"/>
    </source>
</evidence>
<dbReference type="GO" id="GO:0006417">
    <property type="term" value="P:regulation of translation"/>
    <property type="evidence" value="ECO:0007669"/>
    <property type="project" value="TreeGrafter"/>
</dbReference>
<protein>
    <recommendedName>
        <fullName evidence="9">Regulator of SigK</fullName>
    </recommendedName>
    <alternativeName>
        <fullName evidence="8">Sigma-K anti-sigma factor RskA</fullName>
    </alternativeName>
</protein>
<evidence type="ECO:0000256" key="9">
    <source>
        <dbReference type="ARBA" id="ARBA00030803"/>
    </source>
</evidence>
<keyword evidence="6 10" id="KW-0472">Membrane</keyword>